<evidence type="ECO:0000313" key="7">
    <source>
        <dbReference type="Proteomes" id="UP000623301"/>
    </source>
</evidence>
<dbReference type="Proteomes" id="UP000623301">
    <property type="component" value="Unassembled WGS sequence"/>
</dbReference>
<evidence type="ECO:0000259" key="5">
    <source>
        <dbReference type="Pfam" id="PF08281"/>
    </source>
</evidence>
<evidence type="ECO:0000313" key="6">
    <source>
        <dbReference type="EMBL" id="MBJ2173673.1"/>
    </source>
</evidence>
<organism evidence="6 7">
    <name type="scientific">Aureibaculum flavum</name>
    <dbReference type="NCBI Taxonomy" id="2795986"/>
    <lineage>
        <taxon>Bacteria</taxon>
        <taxon>Pseudomonadati</taxon>
        <taxon>Bacteroidota</taxon>
        <taxon>Flavobacteriia</taxon>
        <taxon>Flavobacteriales</taxon>
        <taxon>Flavobacteriaceae</taxon>
        <taxon>Aureibaculum</taxon>
    </lineage>
</organism>
<keyword evidence="4" id="KW-0804">Transcription</keyword>
<dbReference type="InterPro" id="IPR036388">
    <property type="entry name" value="WH-like_DNA-bd_sf"/>
</dbReference>
<evidence type="ECO:0000256" key="3">
    <source>
        <dbReference type="ARBA" id="ARBA00023082"/>
    </source>
</evidence>
<sequence length="218" mass="25855">MRKSGHSYLIDKSTLSPNRENYDFELENANMFVVNNSENLVWNRLREGHESALGELYDQHIEALFSYGVQHSQDRGHIMDCIHDLFVDLYKYRKKLSTTNNVKYYLFKSLKRKINKKYKNKAVLINKDFDESIHSAKGNYAKSPEDKLIQKEHIAEQNTKLSSALSTLTKNQRRSLYLRFNQEKKYEEISEIMEVTIATARTTVYRAIKMLRKHRFYN</sequence>
<keyword evidence="3" id="KW-0731">Sigma factor</keyword>
<evidence type="ECO:0000256" key="4">
    <source>
        <dbReference type="ARBA" id="ARBA00023163"/>
    </source>
</evidence>
<proteinExistence type="inferred from homology"/>
<dbReference type="Gene3D" id="1.10.1740.10">
    <property type="match status" value="1"/>
</dbReference>
<evidence type="ECO:0000256" key="1">
    <source>
        <dbReference type="ARBA" id="ARBA00010641"/>
    </source>
</evidence>
<accession>A0ABS0WP83</accession>
<comment type="similarity">
    <text evidence="1">Belongs to the sigma-70 factor family. ECF subfamily.</text>
</comment>
<dbReference type="InterPro" id="IPR039425">
    <property type="entry name" value="RNA_pol_sigma-70-like"/>
</dbReference>
<dbReference type="SUPFAM" id="SSF88946">
    <property type="entry name" value="Sigma2 domain of RNA polymerase sigma factors"/>
    <property type="match status" value="1"/>
</dbReference>
<dbReference type="RefSeq" id="WP_198840450.1">
    <property type="nucleotide sequence ID" value="NZ_JAEHFJ010000002.1"/>
</dbReference>
<comment type="caution">
    <text evidence="6">The sequence shown here is derived from an EMBL/GenBank/DDBJ whole genome shotgun (WGS) entry which is preliminary data.</text>
</comment>
<evidence type="ECO:0000256" key="2">
    <source>
        <dbReference type="ARBA" id="ARBA00023015"/>
    </source>
</evidence>
<dbReference type="InterPro" id="IPR014284">
    <property type="entry name" value="RNA_pol_sigma-70_dom"/>
</dbReference>
<feature type="domain" description="RNA polymerase sigma factor 70 region 4 type 2" evidence="5">
    <location>
        <begin position="161"/>
        <end position="211"/>
    </location>
</feature>
<gene>
    <name evidence="6" type="ORF">JBL43_05450</name>
</gene>
<keyword evidence="7" id="KW-1185">Reference proteome</keyword>
<dbReference type="PANTHER" id="PTHR43133">
    <property type="entry name" value="RNA POLYMERASE ECF-TYPE SIGMA FACTO"/>
    <property type="match status" value="1"/>
</dbReference>
<dbReference type="EMBL" id="JAEHFJ010000002">
    <property type="protein sequence ID" value="MBJ2173673.1"/>
    <property type="molecule type" value="Genomic_DNA"/>
</dbReference>
<dbReference type="Gene3D" id="1.10.10.10">
    <property type="entry name" value="Winged helix-like DNA-binding domain superfamily/Winged helix DNA-binding domain"/>
    <property type="match status" value="1"/>
</dbReference>
<keyword evidence="2" id="KW-0805">Transcription regulation</keyword>
<dbReference type="InterPro" id="IPR013325">
    <property type="entry name" value="RNA_pol_sigma_r2"/>
</dbReference>
<dbReference type="SUPFAM" id="SSF88659">
    <property type="entry name" value="Sigma3 and sigma4 domains of RNA polymerase sigma factors"/>
    <property type="match status" value="1"/>
</dbReference>
<dbReference type="NCBIfam" id="TIGR02937">
    <property type="entry name" value="sigma70-ECF"/>
    <property type="match status" value="1"/>
</dbReference>
<dbReference type="InterPro" id="IPR013249">
    <property type="entry name" value="RNA_pol_sigma70_r4_t2"/>
</dbReference>
<dbReference type="InterPro" id="IPR013324">
    <property type="entry name" value="RNA_pol_sigma_r3/r4-like"/>
</dbReference>
<dbReference type="CDD" id="cd06171">
    <property type="entry name" value="Sigma70_r4"/>
    <property type="match status" value="1"/>
</dbReference>
<name>A0ABS0WP83_9FLAO</name>
<reference evidence="6 7" key="1">
    <citation type="submission" date="2020-12" db="EMBL/GenBank/DDBJ databases">
        <title>Aureibaculum luteum sp. nov. and Aureibaculum flavum sp. nov., novel members of the family Flavobacteriaceae isolated from Antarctic intertidal sediments.</title>
        <authorList>
            <person name="He X."/>
            <person name="Zhang X."/>
        </authorList>
    </citation>
    <scope>NUCLEOTIDE SEQUENCE [LARGE SCALE GENOMIC DNA]</scope>
    <source>
        <strain evidence="6 7">A20</strain>
    </source>
</reference>
<dbReference type="PANTHER" id="PTHR43133:SF46">
    <property type="entry name" value="RNA POLYMERASE SIGMA-70 FACTOR ECF SUBFAMILY"/>
    <property type="match status" value="1"/>
</dbReference>
<dbReference type="Pfam" id="PF08281">
    <property type="entry name" value="Sigma70_r4_2"/>
    <property type="match status" value="1"/>
</dbReference>
<protein>
    <submittedName>
        <fullName evidence="6">Sigma-70 family RNA polymerase sigma factor</fullName>
    </submittedName>
</protein>